<evidence type="ECO:0000256" key="1">
    <source>
        <dbReference type="ARBA" id="ARBA00022737"/>
    </source>
</evidence>
<evidence type="ECO:0000256" key="2">
    <source>
        <dbReference type="ARBA" id="ARBA00022803"/>
    </source>
</evidence>
<reference evidence="3 4" key="1">
    <citation type="submission" date="2018-11" db="EMBL/GenBank/DDBJ databases">
        <authorList>
            <consortium name="Pathogen Informatics"/>
        </authorList>
    </citation>
    <scope>NUCLEOTIDE SEQUENCE [LARGE SCALE GENOMIC DNA]</scope>
</reference>
<gene>
    <name evidence="3" type="ORF">CGOC_LOCUS5814</name>
</gene>
<dbReference type="PANTHER" id="PTHR15704">
    <property type="entry name" value="SUPERKILLER 3 PROTEIN-RELATED"/>
    <property type="match status" value="1"/>
</dbReference>
<organism evidence="3 4">
    <name type="scientific">Cylicostephanus goldi</name>
    <name type="common">Nematode worm</name>
    <dbReference type="NCBI Taxonomy" id="71465"/>
    <lineage>
        <taxon>Eukaryota</taxon>
        <taxon>Metazoa</taxon>
        <taxon>Ecdysozoa</taxon>
        <taxon>Nematoda</taxon>
        <taxon>Chromadorea</taxon>
        <taxon>Rhabditida</taxon>
        <taxon>Rhabditina</taxon>
        <taxon>Rhabditomorpha</taxon>
        <taxon>Strongyloidea</taxon>
        <taxon>Strongylidae</taxon>
        <taxon>Cylicostephanus</taxon>
    </lineage>
</organism>
<dbReference type="AlphaFoldDB" id="A0A3P6TBH8"/>
<name>A0A3P6TBH8_CYLGO</name>
<dbReference type="Gene3D" id="1.25.40.10">
    <property type="entry name" value="Tetratricopeptide repeat domain"/>
    <property type="match status" value="1"/>
</dbReference>
<dbReference type="PANTHER" id="PTHR15704:SF7">
    <property type="entry name" value="SUPERKILLER COMPLEX PROTEIN 3"/>
    <property type="match status" value="1"/>
</dbReference>
<dbReference type="InterPro" id="IPR039226">
    <property type="entry name" value="Ski3/TTC37"/>
</dbReference>
<evidence type="ECO:0000313" key="4">
    <source>
        <dbReference type="Proteomes" id="UP000271889"/>
    </source>
</evidence>
<dbReference type="EMBL" id="UYRV01018022">
    <property type="protein sequence ID" value="VDK64104.1"/>
    <property type="molecule type" value="Genomic_DNA"/>
</dbReference>
<dbReference type="SUPFAM" id="SSF48452">
    <property type="entry name" value="TPR-like"/>
    <property type="match status" value="1"/>
</dbReference>
<keyword evidence="1" id="KW-0677">Repeat</keyword>
<protein>
    <submittedName>
        <fullName evidence="3">Uncharacterized protein</fullName>
    </submittedName>
</protein>
<dbReference type="OrthoDB" id="421075at2759"/>
<dbReference type="GO" id="GO:0055087">
    <property type="term" value="C:Ski complex"/>
    <property type="evidence" value="ECO:0007669"/>
    <property type="project" value="InterPro"/>
</dbReference>
<evidence type="ECO:0000313" key="3">
    <source>
        <dbReference type="EMBL" id="VDK64104.1"/>
    </source>
</evidence>
<feature type="non-terminal residue" evidence="3">
    <location>
        <position position="222"/>
    </location>
</feature>
<sequence>MHNLESAAEQCERRRSLGIENTHIKCAVDLLDAQVHLRLFDKGEDKQRFEHLKAVFKLAGNVVAARPRISLAYKLPADALLRVIRYRDDIMKSVEIPASWSVSDRLSAVRVAVNFYSVALDLNRKNAWAWYDLAMALLQLAHVDSSAQHATKASDCLRKGMTMTKCPQTKSTFWTLLAEAMRLSSIVSGTSETAENSTALQQHYLVRELQLNKENDEAWLRL</sequence>
<proteinExistence type="predicted"/>
<dbReference type="GO" id="GO:0006401">
    <property type="term" value="P:RNA catabolic process"/>
    <property type="evidence" value="ECO:0007669"/>
    <property type="project" value="InterPro"/>
</dbReference>
<accession>A0A3P6TBH8</accession>
<dbReference type="Proteomes" id="UP000271889">
    <property type="component" value="Unassembled WGS sequence"/>
</dbReference>
<keyword evidence="4" id="KW-1185">Reference proteome</keyword>
<dbReference type="InterPro" id="IPR011990">
    <property type="entry name" value="TPR-like_helical_dom_sf"/>
</dbReference>
<keyword evidence="2" id="KW-0802">TPR repeat</keyword>